<dbReference type="eggNOG" id="COG3754">
    <property type="taxonomic scope" value="Bacteria"/>
</dbReference>
<reference evidence="1 2" key="1">
    <citation type="journal article" date="2016" name="Microb. Cell Fact.">
        <title>Dissection of exopolysaccharide biosynthesis in Kozakia baliensis.</title>
        <authorList>
            <person name="Brandt J.U."/>
            <person name="Jakob F."/>
            <person name="Behr J."/>
            <person name="Geissler A.J."/>
            <person name="Vogel R.F."/>
        </authorList>
    </citation>
    <scope>NUCLEOTIDE SEQUENCE [LARGE SCALE GENOMIC DNA]</scope>
    <source>
        <strain evidence="1 2">DSM 14400</strain>
    </source>
</reference>
<dbReference type="Pfam" id="PF05045">
    <property type="entry name" value="RgpF"/>
    <property type="match status" value="1"/>
</dbReference>
<sequence length="301" mass="34191">MAERICLFAHYDPAGKIAPHTRHYLRQIAQCGFTIHIAVSGHPTFETDALEALYEGLEDLPLHFYPRVNSGLDFGAWQFLLHRGCAETAQEILFTNDSVFGPLAPLPPLMDDMRRQNYDVWGMVQSHAVTPHLQSWFVVMTAEALAHPAIQRVLNQPFSDMSKPEIILHGELGMGLALAATKLKVGASWRNERRIDKLLGLNPMHLEWRGVIASGRAPFIKTELLRDNPSAVWSVGTWREAISDPHFFKPAWIEAYLAANPRRANTAPINWRGRLLHALCTEDRWGMLKHILRIPFDRQRS</sequence>
<dbReference type="OrthoDB" id="8849801at2"/>
<dbReference type="RefSeq" id="WP_070403343.1">
    <property type="nucleotide sequence ID" value="NZ_BJVW01000011.1"/>
</dbReference>
<protein>
    <submittedName>
        <fullName evidence="1">Uncharacterized protein</fullName>
    </submittedName>
</protein>
<dbReference type="Proteomes" id="UP000179145">
    <property type="component" value="Chromosome"/>
</dbReference>
<dbReference type="STRING" id="153496.A0U89_12425"/>
<accession>A0A1D8UW10</accession>
<organism evidence="1 2">
    <name type="scientific">Kozakia baliensis</name>
    <dbReference type="NCBI Taxonomy" id="153496"/>
    <lineage>
        <taxon>Bacteria</taxon>
        <taxon>Pseudomonadati</taxon>
        <taxon>Pseudomonadota</taxon>
        <taxon>Alphaproteobacteria</taxon>
        <taxon>Acetobacterales</taxon>
        <taxon>Acetobacteraceae</taxon>
        <taxon>Kozakia</taxon>
    </lineage>
</organism>
<gene>
    <name evidence="1" type="ORF">A0U89_12425</name>
</gene>
<dbReference type="KEGG" id="kba:A0U89_12425"/>
<name>A0A1D8UW10_9PROT</name>
<dbReference type="EMBL" id="CP014674">
    <property type="protein sequence ID" value="AOX17810.1"/>
    <property type="molecule type" value="Genomic_DNA"/>
</dbReference>
<evidence type="ECO:0000313" key="2">
    <source>
        <dbReference type="Proteomes" id="UP000179145"/>
    </source>
</evidence>
<keyword evidence="2" id="KW-1185">Reference proteome</keyword>
<proteinExistence type="predicted"/>
<dbReference type="AlphaFoldDB" id="A0A1D8UW10"/>
<dbReference type="InterPro" id="IPR007739">
    <property type="entry name" value="RgpF"/>
</dbReference>
<evidence type="ECO:0000313" key="1">
    <source>
        <dbReference type="EMBL" id="AOX17810.1"/>
    </source>
</evidence>